<organism evidence="10 11">
    <name type="scientific">Paenibacillus gallinarum</name>
    <dbReference type="NCBI Taxonomy" id="2762232"/>
    <lineage>
        <taxon>Bacteria</taxon>
        <taxon>Bacillati</taxon>
        <taxon>Bacillota</taxon>
        <taxon>Bacilli</taxon>
        <taxon>Bacillales</taxon>
        <taxon>Paenibacillaceae</taxon>
        <taxon>Paenibacillus</taxon>
    </lineage>
</organism>
<comment type="function">
    <text evidence="8">Catalyzes the conversion of allantoin (5-ureidohydantoin) to allantoic acid by hydrolytic cleavage of the five-member hydantoin ring.</text>
</comment>
<comment type="subunit">
    <text evidence="3 8">Homotetramer.</text>
</comment>
<dbReference type="GO" id="GO:0004038">
    <property type="term" value="F:allantoinase activity"/>
    <property type="evidence" value="ECO:0007669"/>
    <property type="project" value="UniProtKB-EC"/>
</dbReference>
<feature type="domain" description="Amidohydrolase-related" evidence="9">
    <location>
        <begin position="54"/>
        <end position="434"/>
    </location>
</feature>
<name>A0ABR8SXN9_9BACL</name>
<accession>A0ABR8SXN9</accession>
<dbReference type="NCBIfam" id="TIGR03178">
    <property type="entry name" value="allantoinase"/>
    <property type="match status" value="1"/>
</dbReference>
<comment type="pathway">
    <text evidence="8">Nitrogen metabolism; (S)-allantoin degradation; allantoate from (S)-allantoin: step 1/1.</text>
</comment>
<evidence type="ECO:0000256" key="8">
    <source>
        <dbReference type="HAMAP-Rule" id="MF_01645"/>
    </source>
</evidence>
<comment type="function">
    <text evidence="1">Catalyzes the reversible cyclization of carbamoyl aspartate to dihydroorotate.</text>
</comment>
<evidence type="ECO:0000256" key="1">
    <source>
        <dbReference type="ARBA" id="ARBA00002368"/>
    </source>
</evidence>
<keyword evidence="4 8" id="KW-0659">Purine metabolism</keyword>
<dbReference type="InterPro" id="IPR002195">
    <property type="entry name" value="Dihydroorotase_CS"/>
</dbReference>
<comment type="catalytic activity">
    <reaction evidence="8">
        <text>(S)-allantoin + H2O = allantoate + H(+)</text>
        <dbReference type="Rhea" id="RHEA:17029"/>
        <dbReference type="ChEBI" id="CHEBI:15377"/>
        <dbReference type="ChEBI" id="CHEBI:15378"/>
        <dbReference type="ChEBI" id="CHEBI:15678"/>
        <dbReference type="ChEBI" id="CHEBI:17536"/>
        <dbReference type="EC" id="3.5.2.5"/>
    </reaction>
</comment>
<dbReference type="InterPro" id="IPR047604">
    <property type="entry name" value="Allantoinase_bact"/>
</dbReference>
<dbReference type="InterPro" id="IPR017593">
    <property type="entry name" value="Allantoinase"/>
</dbReference>
<dbReference type="EC" id="3.5.2.5" evidence="8"/>
<dbReference type="SUPFAM" id="SSF51556">
    <property type="entry name" value="Metallo-dependent hydrolases"/>
    <property type="match status" value="1"/>
</dbReference>
<dbReference type="Pfam" id="PF01979">
    <property type="entry name" value="Amidohydro_1"/>
    <property type="match status" value="1"/>
</dbReference>
<dbReference type="PANTHER" id="PTHR43668:SF4">
    <property type="entry name" value="ALLANTOINASE"/>
    <property type="match status" value="1"/>
</dbReference>
<evidence type="ECO:0000313" key="10">
    <source>
        <dbReference type="EMBL" id="MBD7968272.1"/>
    </source>
</evidence>
<feature type="modified residue" description="N6-carboxylysine" evidence="8">
    <location>
        <position position="150"/>
    </location>
</feature>
<comment type="cofactor">
    <cofactor evidence="8">
        <name>Zn(2+)</name>
        <dbReference type="ChEBI" id="CHEBI:29105"/>
    </cofactor>
    <text evidence="8">Binds 2 Zn(2+) ions per subunit.</text>
</comment>
<evidence type="ECO:0000256" key="6">
    <source>
        <dbReference type="ARBA" id="ARBA00022801"/>
    </source>
</evidence>
<keyword evidence="6 8" id="KW-0378">Hydrolase</keyword>
<dbReference type="InterPro" id="IPR050138">
    <property type="entry name" value="DHOase/Allantoinase_Hydrolase"/>
</dbReference>
<evidence type="ECO:0000256" key="7">
    <source>
        <dbReference type="ARBA" id="ARBA00022833"/>
    </source>
</evidence>
<dbReference type="InterPro" id="IPR011059">
    <property type="entry name" value="Metal-dep_hydrolase_composite"/>
</dbReference>
<dbReference type="InterPro" id="IPR006680">
    <property type="entry name" value="Amidohydro-rel"/>
</dbReference>
<keyword evidence="5 8" id="KW-0479">Metal-binding</keyword>
<evidence type="ECO:0000313" key="11">
    <source>
        <dbReference type="Proteomes" id="UP000608071"/>
    </source>
</evidence>
<comment type="similarity">
    <text evidence="2">Belongs to the metallo-dependent hydrolases superfamily. DHOase family. Class I DHOase subfamily.</text>
</comment>
<dbReference type="PROSITE" id="PS00482">
    <property type="entry name" value="DIHYDROOROTASE_1"/>
    <property type="match status" value="1"/>
</dbReference>
<protein>
    <recommendedName>
        <fullName evidence="8">Allantoinase</fullName>
        <ecNumber evidence="8">3.5.2.5</ecNumber>
    </recommendedName>
    <alternativeName>
        <fullName evidence="8">Allantoin-utilizing enzyme</fullName>
    </alternativeName>
</protein>
<comment type="similarity">
    <text evidence="8">Belongs to the metallo-dependent hydrolases superfamily. Allantoinase family.</text>
</comment>
<feature type="binding site" evidence="8">
    <location>
        <position position="318"/>
    </location>
    <ligand>
        <name>Zn(2+)</name>
        <dbReference type="ChEBI" id="CHEBI:29105"/>
        <label>1</label>
    </ligand>
</feature>
<evidence type="ECO:0000259" key="9">
    <source>
        <dbReference type="Pfam" id="PF01979"/>
    </source>
</evidence>
<feature type="binding site" evidence="8">
    <location>
        <position position="189"/>
    </location>
    <ligand>
        <name>Zn(2+)</name>
        <dbReference type="ChEBI" id="CHEBI:29105"/>
        <label>2</label>
    </ligand>
</feature>
<feature type="binding site" evidence="8">
    <location>
        <position position="65"/>
    </location>
    <ligand>
        <name>Zn(2+)</name>
        <dbReference type="ChEBI" id="CHEBI:29105"/>
        <label>1</label>
    </ligand>
</feature>
<dbReference type="Gene3D" id="3.20.20.140">
    <property type="entry name" value="Metal-dependent hydrolases"/>
    <property type="match status" value="1"/>
</dbReference>
<comment type="caution">
    <text evidence="10">The sequence shown here is derived from an EMBL/GenBank/DDBJ whole genome shotgun (WGS) entry which is preliminary data.</text>
</comment>
<keyword evidence="7 8" id="KW-0862">Zinc</keyword>
<feature type="binding site" description="via carbamate group" evidence="8">
    <location>
        <position position="150"/>
    </location>
    <ligand>
        <name>Zn(2+)</name>
        <dbReference type="ChEBI" id="CHEBI:29105"/>
        <label>2</label>
    </ligand>
</feature>
<evidence type="ECO:0000256" key="4">
    <source>
        <dbReference type="ARBA" id="ARBA00022631"/>
    </source>
</evidence>
<reference evidence="10 11" key="1">
    <citation type="submission" date="2020-08" db="EMBL/GenBank/DDBJ databases">
        <title>A Genomic Blueprint of the Chicken Gut Microbiome.</title>
        <authorList>
            <person name="Gilroy R."/>
            <person name="Ravi A."/>
            <person name="Getino M."/>
            <person name="Pursley I."/>
            <person name="Horton D.L."/>
            <person name="Alikhan N.-F."/>
            <person name="Baker D."/>
            <person name="Gharbi K."/>
            <person name="Hall N."/>
            <person name="Watson M."/>
            <person name="Adriaenssens E.M."/>
            <person name="Foster-Nyarko E."/>
            <person name="Jarju S."/>
            <person name="Secka A."/>
            <person name="Antonio M."/>
            <person name="Oren A."/>
            <person name="Chaudhuri R."/>
            <person name="La Ragione R.M."/>
            <person name="Hildebrand F."/>
            <person name="Pallen M.J."/>
        </authorList>
    </citation>
    <scope>NUCLEOTIDE SEQUENCE [LARGE SCALE GENOMIC DNA]</scope>
    <source>
        <strain evidence="10 11">Sa2BVA9</strain>
    </source>
</reference>
<evidence type="ECO:0000256" key="2">
    <source>
        <dbReference type="ARBA" id="ARBA00010286"/>
    </source>
</evidence>
<evidence type="ECO:0000256" key="3">
    <source>
        <dbReference type="ARBA" id="ARBA00011881"/>
    </source>
</evidence>
<evidence type="ECO:0000256" key="5">
    <source>
        <dbReference type="ARBA" id="ARBA00022723"/>
    </source>
</evidence>
<dbReference type="RefSeq" id="WP_191799515.1">
    <property type="nucleotide sequence ID" value="NZ_JACSQL010000003.1"/>
</dbReference>
<dbReference type="InterPro" id="IPR032466">
    <property type="entry name" value="Metal_Hydrolase"/>
</dbReference>
<feature type="binding site" evidence="8">
    <location>
        <position position="63"/>
    </location>
    <ligand>
        <name>Zn(2+)</name>
        <dbReference type="ChEBI" id="CHEBI:29105"/>
        <label>1</label>
    </ligand>
</feature>
<dbReference type="SUPFAM" id="SSF51338">
    <property type="entry name" value="Composite domain of metallo-dependent hydrolases"/>
    <property type="match status" value="1"/>
</dbReference>
<dbReference type="Proteomes" id="UP000608071">
    <property type="component" value="Unassembled WGS sequence"/>
</dbReference>
<dbReference type="EMBL" id="JACSQL010000003">
    <property type="protein sequence ID" value="MBD7968272.1"/>
    <property type="molecule type" value="Genomic_DNA"/>
</dbReference>
<sequence>MPKKFEVIIQGGCVVLPHGVEKVDIGIQDGVITAIAPELDADEAAILYSAEDQLVFPGVVDAHVHFNEPGLAEWEGFETGSAALAAGGITTYIDMPLNGVPPTTTRHGWECKLSAADGKSYVDYAFWGGLVKANEAELSFLARAGAAGFKAFMSEPGGEGDEIFTRTDDKALIRGMSVIASLGGVLALHAESNEMTDALAFARISNGRVGAEDYLASRPPEAEAEAVTRALMYARETGCRLHFVHISTARSVELITEAKRSGLDVTVETCPHYLVLTEEDVVSKGAAFKCAPPLRSKQEQDLLWETLLSGSIDMIASDHSPCPPSMKDTDNFFQVWGGIAGAQSTLLLMLEEAHLKRNAPLPLLASLLAAGPARRFGLDSCKGEIALGKDADFAIVRLNESYTLTEEEIRYRHPISPYMDRTFSCKIKATFSRGIQIYDDLHGLTNQRQGRFIPSVPSKVAAEEGDIYV</sequence>
<gene>
    <name evidence="8 10" type="primary">allB</name>
    <name evidence="10" type="ORF">H9647_09365</name>
</gene>
<proteinExistence type="inferred from homology"/>
<feature type="binding site" evidence="8">
    <location>
        <position position="245"/>
    </location>
    <ligand>
        <name>Zn(2+)</name>
        <dbReference type="ChEBI" id="CHEBI:29105"/>
        <label>2</label>
    </ligand>
</feature>
<dbReference type="Gene3D" id="2.30.40.10">
    <property type="entry name" value="Urease, subunit C, domain 1"/>
    <property type="match status" value="1"/>
</dbReference>
<dbReference type="PANTHER" id="PTHR43668">
    <property type="entry name" value="ALLANTOINASE"/>
    <property type="match status" value="1"/>
</dbReference>
<comment type="PTM">
    <text evidence="8">Carboxylation allows a single lysine to coordinate two zinc ions.</text>
</comment>
<dbReference type="HAMAP" id="MF_01645">
    <property type="entry name" value="Hydantoinase"/>
    <property type="match status" value="1"/>
</dbReference>
<feature type="binding site" description="via carbamate group" evidence="8">
    <location>
        <position position="150"/>
    </location>
    <ligand>
        <name>Zn(2+)</name>
        <dbReference type="ChEBI" id="CHEBI:29105"/>
        <label>1</label>
    </ligand>
</feature>
<keyword evidence="11" id="KW-1185">Reference proteome</keyword>